<dbReference type="AlphaFoldDB" id="A0A7K8H5R8"/>
<proteinExistence type="predicted"/>
<sequence>SNPFKAIPRIAKFWDQSSSTQEGFWVAPNGLYWLCGKRAYASLLPTWKGSCALGIIRPSFFLLPQKDGKTLGAPL</sequence>
<comment type="caution">
    <text evidence="1">The sequence shown here is derived from an EMBL/GenBank/DDBJ whole genome shotgun (WGS) entry which is preliminary data.</text>
</comment>
<evidence type="ECO:0000313" key="2">
    <source>
        <dbReference type="Proteomes" id="UP000526602"/>
    </source>
</evidence>
<dbReference type="InterPro" id="IPR018154">
    <property type="entry name" value="TLV/ENV_coat_polyprotein"/>
</dbReference>
<keyword evidence="2" id="KW-1185">Reference proteome</keyword>
<dbReference type="EMBL" id="VZTJ01007171">
    <property type="protein sequence ID" value="NXC11715.1"/>
    <property type="molecule type" value="Genomic_DNA"/>
</dbReference>
<dbReference type="Proteomes" id="UP000526602">
    <property type="component" value="Unassembled WGS sequence"/>
</dbReference>
<dbReference type="PANTHER" id="PTHR10424:SF68">
    <property type="entry name" value="ENDOGENOUS RETROVIRUS GROUP 3 MEMBER 1 ENV POLYPROTEIN"/>
    <property type="match status" value="1"/>
</dbReference>
<accession>A0A7K8H5R8</accession>
<organism evidence="1 2">
    <name type="scientific">Orthonyx spaldingii</name>
    <name type="common">Chowchilla</name>
    <dbReference type="NCBI Taxonomy" id="38397"/>
    <lineage>
        <taxon>Eukaryota</taxon>
        <taxon>Metazoa</taxon>
        <taxon>Chordata</taxon>
        <taxon>Craniata</taxon>
        <taxon>Vertebrata</taxon>
        <taxon>Euteleostomi</taxon>
        <taxon>Archelosauria</taxon>
        <taxon>Archosauria</taxon>
        <taxon>Dinosauria</taxon>
        <taxon>Saurischia</taxon>
        <taxon>Theropoda</taxon>
        <taxon>Coelurosauria</taxon>
        <taxon>Aves</taxon>
        <taxon>Neognathae</taxon>
        <taxon>Neoaves</taxon>
        <taxon>Telluraves</taxon>
        <taxon>Australaves</taxon>
        <taxon>Passeriformes</taxon>
        <taxon>Corvoidea</taxon>
        <taxon>Orthonychidae</taxon>
        <taxon>Orthonyx</taxon>
    </lineage>
</organism>
<feature type="non-terminal residue" evidence="1">
    <location>
        <position position="75"/>
    </location>
</feature>
<feature type="non-terminal residue" evidence="1">
    <location>
        <position position="1"/>
    </location>
</feature>
<reference evidence="1 2" key="1">
    <citation type="submission" date="2019-09" db="EMBL/GenBank/DDBJ databases">
        <title>Bird 10,000 Genomes (B10K) Project - Family phase.</title>
        <authorList>
            <person name="Zhang G."/>
        </authorList>
    </citation>
    <scope>NUCLEOTIDE SEQUENCE [LARGE SCALE GENOMIC DNA]</scope>
    <source>
        <strain evidence="1">B10K-DU-029-32</strain>
        <tissue evidence="1">Liver or heart</tissue>
    </source>
</reference>
<protein>
    <submittedName>
        <fullName evidence="1">ENR1 protein</fullName>
    </submittedName>
</protein>
<dbReference type="PANTHER" id="PTHR10424">
    <property type="entry name" value="VIRAL ENVELOPE PROTEIN"/>
    <property type="match status" value="1"/>
</dbReference>
<evidence type="ECO:0000313" key="1">
    <source>
        <dbReference type="EMBL" id="NXC11715.1"/>
    </source>
</evidence>
<name>A0A7K8H5R8_ORTSP</name>
<gene>
    <name evidence="1" type="primary">Erv31_6</name>
    <name evidence="1" type="ORF">ORTSPA_R15727</name>
</gene>